<dbReference type="AlphaFoldDB" id="A0A9D4YVJ4"/>
<reference evidence="3" key="2">
    <citation type="submission" date="2020-11" db="EMBL/GenBank/DDBJ databases">
        <authorList>
            <person name="Cecchin M."/>
            <person name="Marcolungo L."/>
            <person name="Rossato M."/>
            <person name="Girolomoni L."/>
            <person name="Cosentino E."/>
            <person name="Cuine S."/>
            <person name="Li-Beisson Y."/>
            <person name="Delledonne M."/>
            <person name="Ballottari M."/>
        </authorList>
    </citation>
    <scope>NUCLEOTIDE SEQUENCE</scope>
    <source>
        <strain evidence="3">211/11P</strain>
        <tissue evidence="3">Whole cell</tissue>
    </source>
</reference>
<dbReference type="PROSITE" id="PS00086">
    <property type="entry name" value="CYTOCHROME_P450"/>
    <property type="match status" value="1"/>
</dbReference>
<dbReference type="Gene3D" id="1.10.630.10">
    <property type="entry name" value="Cytochrome P450"/>
    <property type="match status" value="1"/>
</dbReference>
<dbReference type="InterPro" id="IPR017972">
    <property type="entry name" value="Cyt_P450_CS"/>
</dbReference>
<dbReference type="InterPro" id="IPR036396">
    <property type="entry name" value="Cyt_P450_sf"/>
</dbReference>
<evidence type="ECO:0000313" key="4">
    <source>
        <dbReference type="Proteomes" id="UP001055712"/>
    </source>
</evidence>
<proteinExistence type="inferred from homology"/>
<dbReference type="PANTHER" id="PTHR24301:SF2">
    <property type="entry name" value="THROMBOXANE-A SYNTHASE"/>
    <property type="match status" value="1"/>
</dbReference>
<keyword evidence="1 2" id="KW-0479">Metal-binding</keyword>
<keyword evidence="2" id="KW-0503">Monooxygenase</keyword>
<dbReference type="InterPro" id="IPR001128">
    <property type="entry name" value="Cyt_P450"/>
</dbReference>
<keyword evidence="4" id="KW-1185">Reference proteome</keyword>
<gene>
    <name evidence="3" type="ORF">D9Q98_007370</name>
</gene>
<dbReference type="PANTHER" id="PTHR24301">
    <property type="entry name" value="THROMBOXANE-A SYNTHASE"/>
    <property type="match status" value="1"/>
</dbReference>
<evidence type="ECO:0000256" key="1">
    <source>
        <dbReference type="PIRSR" id="PIRSR602401-1"/>
    </source>
</evidence>
<accession>A0A9D4YVJ4</accession>
<organism evidence="3 4">
    <name type="scientific">Chlorella vulgaris</name>
    <name type="common">Green alga</name>
    <dbReference type="NCBI Taxonomy" id="3077"/>
    <lineage>
        <taxon>Eukaryota</taxon>
        <taxon>Viridiplantae</taxon>
        <taxon>Chlorophyta</taxon>
        <taxon>core chlorophytes</taxon>
        <taxon>Trebouxiophyceae</taxon>
        <taxon>Chlorellales</taxon>
        <taxon>Chlorellaceae</taxon>
        <taxon>Chlorella clade</taxon>
        <taxon>Chlorella</taxon>
    </lineage>
</organism>
<keyword evidence="1 2" id="KW-0349">Heme</keyword>
<dbReference type="Proteomes" id="UP001055712">
    <property type="component" value="Unassembled WGS sequence"/>
</dbReference>
<evidence type="ECO:0000256" key="2">
    <source>
        <dbReference type="RuleBase" id="RU000461"/>
    </source>
</evidence>
<evidence type="ECO:0008006" key="5">
    <source>
        <dbReference type="Google" id="ProtNLM"/>
    </source>
</evidence>
<comment type="cofactor">
    <cofactor evidence="1">
        <name>heme</name>
        <dbReference type="ChEBI" id="CHEBI:30413"/>
    </cofactor>
</comment>
<dbReference type="GO" id="GO:0016705">
    <property type="term" value="F:oxidoreductase activity, acting on paired donors, with incorporation or reduction of molecular oxygen"/>
    <property type="evidence" value="ECO:0007669"/>
    <property type="project" value="InterPro"/>
</dbReference>
<dbReference type="SUPFAM" id="SSF48264">
    <property type="entry name" value="Cytochrome P450"/>
    <property type="match status" value="1"/>
</dbReference>
<dbReference type="PRINTS" id="PR00463">
    <property type="entry name" value="EP450I"/>
</dbReference>
<reference evidence="3" key="1">
    <citation type="journal article" date="2019" name="Plant J.">
        <title>Chlorella vulgaris genome assembly and annotation reveals the molecular basis for metabolic acclimation to high light conditions.</title>
        <authorList>
            <person name="Cecchin M."/>
            <person name="Marcolungo L."/>
            <person name="Rossato M."/>
            <person name="Girolomoni L."/>
            <person name="Cosentino E."/>
            <person name="Cuine S."/>
            <person name="Li-Beisson Y."/>
            <person name="Delledonne M."/>
            <person name="Ballottari M."/>
        </authorList>
    </citation>
    <scope>NUCLEOTIDE SEQUENCE</scope>
    <source>
        <strain evidence="3">211/11P</strain>
    </source>
</reference>
<dbReference type="Pfam" id="PF00067">
    <property type="entry name" value="p450"/>
    <property type="match status" value="2"/>
</dbReference>
<keyword evidence="2" id="KW-0560">Oxidoreductase</keyword>
<dbReference type="PRINTS" id="PR00385">
    <property type="entry name" value="P450"/>
</dbReference>
<comment type="similarity">
    <text evidence="2">Belongs to the cytochrome P450 family.</text>
</comment>
<evidence type="ECO:0000313" key="3">
    <source>
        <dbReference type="EMBL" id="KAI3428548.1"/>
    </source>
</evidence>
<name>A0A9D4YVJ4_CHLVU</name>
<dbReference type="GO" id="GO:0005506">
    <property type="term" value="F:iron ion binding"/>
    <property type="evidence" value="ECO:0007669"/>
    <property type="project" value="InterPro"/>
</dbReference>
<dbReference type="GO" id="GO:0004497">
    <property type="term" value="F:monooxygenase activity"/>
    <property type="evidence" value="ECO:0007669"/>
    <property type="project" value="UniProtKB-KW"/>
</dbReference>
<dbReference type="GO" id="GO:0020037">
    <property type="term" value="F:heme binding"/>
    <property type="evidence" value="ECO:0007669"/>
    <property type="project" value="InterPro"/>
</dbReference>
<dbReference type="OrthoDB" id="507451at2759"/>
<dbReference type="InterPro" id="IPR002401">
    <property type="entry name" value="Cyt_P450_E_grp-I"/>
</dbReference>
<keyword evidence="1 2" id="KW-0408">Iron</keyword>
<feature type="binding site" description="axial binding residue" evidence="1">
    <location>
        <position position="512"/>
    </location>
    <ligand>
        <name>heme</name>
        <dbReference type="ChEBI" id="CHEBI:30413"/>
    </ligand>
    <ligandPart>
        <name>Fe</name>
        <dbReference type="ChEBI" id="CHEBI:18248"/>
    </ligandPart>
</feature>
<dbReference type="EMBL" id="SIDB01000009">
    <property type="protein sequence ID" value="KAI3428548.1"/>
    <property type="molecule type" value="Genomic_DNA"/>
</dbReference>
<comment type="caution">
    <text evidence="3">The sequence shown here is derived from an EMBL/GenBank/DDBJ whole genome shotgun (WGS) entry which is preliminary data.</text>
</comment>
<sequence length="573" mass="63061">MLFLLILLAGPVICLLYGFNIVSRWRMRHVPGPRPSWLMGNVLQMGPPGKSHDAMQRWAEEYGPVYRYFLGRRPCVVISDPELVRQVSVKRFINYHDRSLPLLQFGSACDSMFQNSGILFARGKYWLGIRTACEPLFHTAALASYAPMMNRAVDQLLDKLQTGSHSGDGICVSELLKGMSMDVIGDTAFGVDFKAQKEGSSSRLVESAEAMFAPFAGMPFLTAALSFAVPDLGWLWYRFALIISPKTVQKTVSGRRYIWGASQALLDSARKQGADSAASTGQATGIAAGETRVGKVGKGAAESVAKAAEQSAAFQQASKAMAGQVPPESSIVSRLKDAVNKQTGERLSDLDVCAQLFTFLLAGYETTSVALSFSLYLLAHHPEHQQRVMQEVDAFGGRELGYADLASCPYIEAVFQESMRLYPPVSALLALAREPKQGGVDLVLSNGSTMHLPDACRVMFNIWTLHRDERYWPEPAAFKPDRFLPSTPSGKVEASANHSGSYFPFGLGPRKCIGWRFAMEEGVLCLARVFQRFEIRLDTERHQGPLDLRSSVTLNPEGGIWIRVTERKQGSVL</sequence>
<protein>
    <recommendedName>
        <fullName evidence="5">Cytochrome P450</fullName>
    </recommendedName>
</protein>